<comment type="similarity">
    <text evidence="2">Belongs to the Nudix hydrolase family.</text>
</comment>
<dbReference type="RefSeq" id="WP_109418420.1">
    <property type="nucleotide sequence ID" value="NZ_QEAS01000040.1"/>
</dbReference>
<dbReference type="EC" id="3.6.1.55" evidence="12"/>
<dbReference type="GO" id="GO:0046872">
    <property type="term" value="F:metal ion binding"/>
    <property type="evidence" value="ECO:0007669"/>
    <property type="project" value="UniProtKB-KW"/>
</dbReference>
<comment type="catalytic activity">
    <reaction evidence="10">
        <text>8-oxo-dGTP + H2O = 8-oxo-dGMP + diphosphate + H(+)</text>
        <dbReference type="Rhea" id="RHEA:31575"/>
        <dbReference type="ChEBI" id="CHEBI:15377"/>
        <dbReference type="ChEBI" id="CHEBI:15378"/>
        <dbReference type="ChEBI" id="CHEBI:33019"/>
        <dbReference type="ChEBI" id="CHEBI:63224"/>
        <dbReference type="ChEBI" id="CHEBI:77896"/>
        <dbReference type="EC" id="3.6.1.55"/>
    </reaction>
</comment>
<evidence type="ECO:0000256" key="11">
    <source>
        <dbReference type="ARBA" id="ARBA00036904"/>
    </source>
</evidence>
<dbReference type="EMBL" id="QEAS01000040">
    <property type="protein sequence ID" value="PWG78012.1"/>
    <property type="molecule type" value="Genomic_DNA"/>
</dbReference>
<protein>
    <recommendedName>
        <fullName evidence="13">8-oxo-dGTP diphosphatase</fullName>
        <ecNumber evidence="12">3.6.1.55</ecNumber>
    </recommendedName>
    <alternativeName>
        <fullName evidence="16">7,8-dihydro-8-oxoguanine-triphosphatase</fullName>
    </alternativeName>
    <alternativeName>
        <fullName evidence="15">Mutator protein MutT</fullName>
    </alternativeName>
    <alternativeName>
        <fullName evidence="14">dGTP pyrophosphohydrolase</fullName>
    </alternativeName>
</protein>
<evidence type="ECO:0000256" key="9">
    <source>
        <dbReference type="ARBA" id="ARBA00023204"/>
    </source>
</evidence>
<dbReference type="GO" id="GO:0006281">
    <property type="term" value="P:DNA repair"/>
    <property type="evidence" value="ECO:0007669"/>
    <property type="project" value="UniProtKB-KW"/>
</dbReference>
<keyword evidence="9" id="KW-0234">DNA repair</keyword>
<dbReference type="AlphaFoldDB" id="A0A2U2P9F2"/>
<keyword evidence="8" id="KW-0460">Magnesium</keyword>
<evidence type="ECO:0000313" key="18">
    <source>
        <dbReference type="EMBL" id="PWG78012.1"/>
    </source>
</evidence>
<reference evidence="18 19" key="1">
    <citation type="submission" date="2018-04" db="EMBL/GenBank/DDBJ databases">
        <title>Pedobacter chongqingensis sp. nov., isolated from a rottenly hemp rope.</title>
        <authorList>
            <person name="Cai Y."/>
        </authorList>
    </citation>
    <scope>NUCLEOTIDE SEQUENCE [LARGE SCALE GENOMIC DNA]</scope>
    <source>
        <strain evidence="18 19">FJ4-8</strain>
    </source>
</reference>
<evidence type="ECO:0000256" key="15">
    <source>
        <dbReference type="ARBA" id="ARBA00041979"/>
    </source>
</evidence>
<comment type="caution">
    <text evidence="18">The sequence shown here is derived from an EMBL/GenBank/DDBJ whole genome shotgun (WGS) entry which is preliminary data.</text>
</comment>
<dbReference type="GO" id="GO:0044715">
    <property type="term" value="F:8-oxo-dGDP phosphatase activity"/>
    <property type="evidence" value="ECO:0007669"/>
    <property type="project" value="TreeGrafter"/>
</dbReference>
<name>A0A2U2P9F2_9SPHI</name>
<evidence type="ECO:0000256" key="13">
    <source>
        <dbReference type="ARBA" id="ARBA00040794"/>
    </source>
</evidence>
<evidence type="ECO:0000256" key="7">
    <source>
        <dbReference type="ARBA" id="ARBA00022801"/>
    </source>
</evidence>
<dbReference type="InterPro" id="IPR015797">
    <property type="entry name" value="NUDIX_hydrolase-like_dom_sf"/>
</dbReference>
<dbReference type="PROSITE" id="PS51462">
    <property type="entry name" value="NUDIX"/>
    <property type="match status" value="1"/>
</dbReference>
<dbReference type="InterPro" id="IPR020476">
    <property type="entry name" value="Nudix_hydrolase"/>
</dbReference>
<dbReference type="SUPFAM" id="SSF55811">
    <property type="entry name" value="Nudix"/>
    <property type="match status" value="1"/>
</dbReference>
<dbReference type="GO" id="GO:0006260">
    <property type="term" value="P:DNA replication"/>
    <property type="evidence" value="ECO:0007669"/>
    <property type="project" value="UniProtKB-KW"/>
</dbReference>
<dbReference type="OrthoDB" id="9810648at2"/>
<evidence type="ECO:0000313" key="19">
    <source>
        <dbReference type="Proteomes" id="UP000245647"/>
    </source>
</evidence>
<organism evidence="18 19">
    <name type="scientific">Pararcticibacter amylolyticus</name>
    <dbReference type="NCBI Taxonomy" id="2173175"/>
    <lineage>
        <taxon>Bacteria</taxon>
        <taxon>Pseudomonadati</taxon>
        <taxon>Bacteroidota</taxon>
        <taxon>Sphingobacteriia</taxon>
        <taxon>Sphingobacteriales</taxon>
        <taxon>Sphingobacteriaceae</taxon>
        <taxon>Pararcticibacter</taxon>
    </lineage>
</organism>
<comment type="catalytic activity">
    <reaction evidence="11">
        <text>8-oxo-GTP + H2O = 8-oxo-GMP + diphosphate + H(+)</text>
        <dbReference type="Rhea" id="RHEA:67616"/>
        <dbReference type="ChEBI" id="CHEBI:15377"/>
        <dbReference type="ChEBI" id="CHEBI:15378"/>
        <dbReference type="ChEBI" id="CHEBI:33019"/>
        <dbReference type="ChEBI" id="CHEBI:143553"/>
        <dbReference type="ChEBI" id="CHEBI:145694"/>
    </reaction>
</comment>
<evidence type="ECO:0000256" key="8">
    <source>
        <dbReference type="ARBA" id="ARBA00022842"/>
    </source>
</evidence>
<dbReference type="CDD" id="cd03425">
    <property type="entry name" value="NUDIX_MutT_NudA_like"/>
    <property type="match status" value="1"/>
</dbReference>
<evidence type="ECO:0000256" key="2">
    <source>
        <dbReference type="ARBA" id="ARBA00005582"/>
    </source>
</evidence>
<dbReference type="GO" id="GO:0035539">
    <property type="term" value="F:8-oxo-7,8-dihydrodeoxyguanosine triphosphate pyrophosphatase activity"/>
    <property type="evidence" value="ECO:0007669"/>
    <property type="project" value="UniProtKB-EC"/>
</dbReference>
<accession>A0A2U2P9F2</accession>
<keyword evidence="4" id="KW-0235">DNA replication</keyword>
<dbReference type="Proteomes" id="UP000245647">
    <property type="component" value="Unassembled WGS sequence"/>
</dbReference>
<evidence type="ECO:0000256" key="14">
    <source>
        <dbReference type="ARBA" id="ARBA00041592"/>
    </source>
</evidence>
<evidence type="ECO:0000256" key="10">
    <source>
        <dbReference type="ARBA" id="ARBA00035861"/>
    </source>
</evidence>
<evidence type="ECO:0000256" key="3">
    <source>
        <dbReference type="ARBA" id="ARBA00022457"/>
    </source>
</evidence>
<dbReference type="InterPro" id="IPR000086">
    <property type="entry name" value="NUDIX_hydrolase_dom"/>
</dbReference>
<keyword evidence="6" id="KW-0227">DNA damage</keyword>
<dbReference type="Gene3D" id="3.90.79.10">
    <property type="entry name" value="Nucleoside Triphosphate Pyrophosphohydrolase"/>
    <property type="match status" value="1"/>
</dbReference>
<proteinExistence type="inferred from homology"/>
<feature type="domain" description="Nudix hydrolase" evidence="17">
    <location>
        <begin position="1"/>
        <end position="118"/>
    </location>
</feature>
<dbReference type="GO" id="GO:0044716">
    <property type="term" value="F:8-oxo-GDP phosphatase activity"/>
    <property type="evidence" value="ECO:0007669"/>
    <property type="project" value="TreeGrafter"/>
</dbReference>
<dbReference type="PRINTS" id="PR00502">
    <property type="entry name" value="NUDIXFAMILY"/>
</dbReference>
<sequence length="118" mass="13410">MIPVAAAVIFEGEQFLIARRAPNKSQAGFWEFPGGKIEAGETPEACLKRELKEELAIEVKVNHFLAENVHRYEHISITLKAYHCSYVAGEIQLNDHDMVRWISSDEIDQYTFAPAYIS</sequence>
<keyword evidence="5" id="KW-0479">Metal-binding</keyword>
<dbReference type="PANTHER" id="PTHR47707:SF1">
    <property type="entry name" value="NUDIX HYDROLASE FAMILY PROTEIN"/>
    <property type="match status" value="1"/>
</dbReference>
<dbReference type="GO" id="GO:0008413">
    <property type="term" value="F:8-oxo-7,8-dihydroguanosine triphosphate pyrophosphatase activity"/>
    <property type="evidence" value="ECO:0007669"/>
    <property type="project" value="TreeGrafter"/>
</dbReference>
<evidence type="ECO:0000256" key="1">
    <source>
        <dbReference type="ARBA" id="ARBA00001946"/>
    </source>
</evidence>
<evidence type="ECO:0000256" key="12">
    <source>
        <dbReference type="ARBA" id="ARBA00038905"/>
    </source>
</evidence>
<dbReference type="InterPro" id="IPR029119">
    <property type="entry name" value="MutY_C"/>
</dbReference>
<evidence type="ECO:0000259" key="17">
    <source>
        <dbReference type="PROSITE" id="PS51462"/>
    </source>
</evidence>
<evidence type="ECO:0000256" key="16">
    <source>
        <dbReference type="ARBA" id="ARBA00042798"/>
    </source>
</evidence>
<evidence type="ECO:0000256" key="5">
    <source>
        <dbReference type="ARBA" id="ARBA00022723"/>
    </source>
</evidence>
<comment type="cofactor">
    <cofactor evidence="1">
        <name>Mg(2+)</name>
        <dbReference type="ChEBI" id="CHEBI:18420"/>
    </cofactor>
</comment>
<dbReference type="Pfam" id="PF14815">
    <property type="entry name" value="NUDIX_4"/>
    <property type="match status" value="1"/>
</dbReference>
<evidence type="ECO:0000256" key="6">
    <source>
        <dbReference type="ARBA" id="ARBA00022763"/>
    </source>
</evidence>
<keyword evidence="7" id="KW-0378">Hydrolase</keyword>
<keyword evidence="19" id="KW-1185">Reference proteome</keyword>
<evidence type="ECO:0000256" key="4">
    <source>
        <dbReference type="ARBA" id="ARBA00022705"/>
    </source>
</evidence>
<dbReference type="InterPro" id="IPR047127">
    <property type="entry name" value="MutT-like"/>
</dbReference>
<keyword evidence="3" id="KW-0515">Mutator protein</keyword>
<gene>
    <name evidence="18" type="ORF">DDR33_24420</name>
</gene>
<dbReference type="PANTHER" id="PTHR47707">
    <property type="entry name" value="8-OXO-DGTP DIPHOSPHATASE"/>
    <property type="match status" value="1"/>
</dbReference>